<protein>
    <submittedName>
        <fullName evidence="1">Uncharacterized protein</fullName>
    </submittedName>
</protein>
<name>A0ACC0UA41_9AGAM</name>
<sequence>MHHSPDPLDNFNRQAIHDLSIHELSIFLPATTELFPSILDNLLAPRLALLAQACHALSGSALGASQIPLSHAHTWKLSSQHLQLIPTTSSPSTPSASKSELMLIKTLRTTLASHDPTCAAQGSVWALCTLAAVIVLLGPALVTSTEYRQGAPRPLHTSQKVIRRRGATRRLLESRRVVDIGDGVSTVGALLAHKSDDAHRVSRAIALLESMVQRGGNMCHEAVQTLCRLVSTQCDTVPSPQVKDNQEAEMNGDGDDSDWRKPLPKGLFSADPGLLTVDFASLSEEVHQVLKQTSTWAGVCALNAVELWMPGAMDGLIKVWRTALTQVCPSSDAEIPPELVQSWKGLLKAALRGLQSSPDASDEEDGQEGGLVRKLAELAVSLMQDILGDPKVQLVLSGDPETPSQNRTLAGTPSEALLTWLMEREPELVWETDTPHDARTQWAMLCAEVLLRTSVSGSTLAPALLRMIWVTPSASRRWVWSWETDVRARVWRVFVERWRMLAEGWEEALVLLSVPFCDKDGWEMNTEDLDAWDATLQVCLARALDDGGDTTRMLDHLASTIASTHITYPDRLVGDARRRAPAWSRRGANRRPGTAWIRERHTRAPSRSCARLSVPMQEGLSVWVADQYRVLTVEEYTFDVVPLYETIMVCLQSLGSSIDTLKSLGPLLEAGFIGREDKPQGIVDTFQDYWDLLDLRRSHCSEGWMAVTCDDLPQGVRERAFTWSSSSTIAVDEDDTSEPSQESNAFAFSTIEVELVSTPKAAPTIPLAPTKLDFVVGPVSPSSPSRPPRSPVHSPRKVSDSSDKESTPPIQGLLSPISVSLRKARVLFGSDDTMATDIDDRGGAAPPSCESSDDDDPLSATSHHITFSRQRRAACHGAFPPYTKRLDLSSSSFRFVCLWG</sequence>
<dbReference type="EMBL" id="JAGFNK010000095">
    <property type="protein sequence ID" value="KAI9508326.1"/>
    <property type="molecule type" value="Genomic_DNA"/>
</dbReference>
<dbReference type="Proteomes" id="UP001207468">
    <property type="component" value="Unassembled WGS sequence"/>
</dbReference>
<proteinExistence type="predicted"/>
<evidence type="ECO:0000313" key="1">
    <source>
        <dbReference type="EMBL" id="KAI9508326.1"/>
    </source>
</evidence>
<comment type="caution">
    <text evidence="1">The sequence shown here is derived from an EMBL/GenBank/DDBJ whole genome shotgun (WGS) entry which is preliminary data.</text>
</comment>
<organism evidence="1 2">
    <name type="scientific">Russula earlei</name>
    <dbReference type="NCBI Taxonomy" id="71964"/>
    <lineage>
        <taxon>Eukaryota</taxon>
        <taxon>Fungi</taxon>
        <taxon>Dikarya</taxon>
        <taxon>Basidiomycota</taxon>
        <taxon>Agaricomycotina</taxon>
        <taxon>Agaricomycetes</taxon>
        <taxon>Russulales</taxon>
        <taxon>Russulaceae</taxon>
        <taxon>Russula</taxon>
    </lineage>
</organism>
<evidence type="ECO:0000313" key="2">
    <source>
        <dbReference type="Proteomes" id="UP001207468"/>
    </source>
</evidence>
<reference evidence="1" key="1">
    <citation type="submission" date="2021-03" db="EMBL/GenBank/DDBJ databases">
        <title>Evolutionary priming and transition to the ectomycorrhizal habit in an iconic lineage of mushroom-forming fungi: is preadaptation a requirement?</title>
        <authorList>
            <consortium name="DOE Joint Genome Institute"/>
            <person name="Looney B.P."/>
            <person name="Miyauchi S."/>
            <person name="Morin E."/>
            <person name="Drula E."/>
            <person name="Courty P.E."/>
            <person name="Chicoki N."/>
            <person name="Fauchery L."/>
            <person name="Kohler A."/>
            <person name="Kuo A."/>
            <person name="LaButti K."/>
            <person name="Pangilinan J."/>
            <person name="Lipzen A."/>
            <person name="Riley R."/>
            <person name="Andreopoulos W."/>
            <person name="He G."/>
            <person name="Johnson J."/>
            <person name="Barry K.W."/>
            <person name="Grigoriev I.V."/>
            <person name="Nagy L."/>
            <person name="Hibbett D."/>
            <person name="Henrissat B."/>
            <person name="Matheny P.B."/>
            <person name="Labbe J."/>
            <person name="Martin A.F."/>
        </authorList>
    </citation>
    <scope>NUCLEOTIDE SEQUENCE</scope>
    <source>
        <strain evidence="1">BPL698</strain>
    </source>
</reference>
<gene>
    <name evidence="1" type="ORF">F5148DRAFT_1149104</name>
</gene>
<keyword evidence="2" id="KW-1185">Reference proteome</keyword>
<accession>A0ACC0UA41</accession>